<protein>
    <submittedName>
        <fullName evidence="1">Uncharacterized protein</fullName>
    </submittedName>
</protein>
<evidence type="ECO:0000313" key="1">
    <source>
        <dbReference type="EMBL" id="MFD0998886.1"/>
    </source>
</evidence>
<gene>
    <name evidence="1" type="ORF">ACFQ21_06185</name>
</gene>
<name>A0ABW3JZD3_9BACT</name>
<evidence type="ECO:0000313" key="2">
    <source>
        <dbReference type="Proteomes" id="UP001597112"/>
    </source>
</evidence>
<reference evidence="2" key="1">
    <citation type="journal article" date="2019" name="Int. J. Syst. Evol. Microbiol.">
        <title>The Global Catalogue of Microorganisms (GCM) 10K type strain sequencing project: providing services to taxonomists for standard genome sequencing and annotation.</title>
        <authorList>
            <consortium name="The Broad Institute Genomics Platform"/>
            <consortium name="The Broad Institute Genome Sequencing Center for Infectious Disease"/>
            <person name="Wu L."/>
            <person name="Ma J."/>
        </authorList>
    </citation>
    <scope>NUCLEOTIDE SEQUENCE [LARGE SCALE GENOMIC DNA]</scope>
    <source>
        <strain evidence="2">CCUG 58938</strain>
    </source>
</reference>
<accession>A0ABW3JZD3</accession>
<dbReference type="RefSeq" id="WP_377576333.1">
    <property type="nucleotide sequence ID" value="NZ_JBHTKA010000001.1"/>
</dbReference>
<sequence length="99" mass="11386">MKTAFYCILLSFIALTGFRNYYQGENIEFSCMKTHKASNTCHFNFKVDGAKYRYVDIGCKFSSKRDEVIKKAKEGTIALSRDWKIECPEPKEQKPDGGL</sequence>
<dbReference type="EMBL" id="JBHTKA010000001">
    <property type="protein sequence ID" value="MFD0998886.1"/>
    <property type="molecule type" value="Genomic_DNA"/>
</dbReference>
<keyword evidence="2" id="KW-1185">Reference proteome</keyword>
<comment type="caution">
    <text evidence="1">The sequence shown here is derived from an EMBL/GenBank/DDBJ whole genome shotgun (WGS) entry which is preliminary data.</text>
</comment>
<dbReference type="Proteomes" id="UP001597112">
    <property type="component" value="Unassembled WGS sequence"/>
</dbReference>
<proteinExistence type="predicted"/>
<organism evidence="1 2">
    <name type="scientific">Ohtaekwangia kribbensis</name>
    <dbReference type="NCBI Taxonomy" id="688913"/>
    <lineage>
        <taxon>Bacteria</taxon>
        <taxon>Pseudomonadati</taxon>
        <taxon>Bacteroidota</taxon>
        <taxon>Cytophagia</taxon>
        <taxon>Cytophagales</taxon>
        <taxon>Fulvivirgaceae</taxon>
        <taxon>Ohtaekwangia</taxon>
    </lineage>
</organism>